<protein>
    <recommendedName>
        <fullName evidence="5">Secreted protein</fullName>
    </recommendedName>
</protein>
<proteinExistence type="predicted"/>
<dbReference type="AlphaFoldDB" id="S6B0D2"/>
<feature type="signal peptide" evidence="2">
    <location>
        <begin position="1"/>
        <end position="20"/>
    </location>
</feature>
<gene>
    <name evidence="3" type="ORF">PCA10_49390</name>
</gene>
<evidence type="ECO:0000313" key="3">
    <source>
        <dbReference type="EMBL" id="BAN50671.1"/>
    </source>
</evidence>
<name>S6B0D2_METRE</name>
<dbReference type="OrthoDB" id="7026422at2"/>
<dbReference type="EMBL" id="AP013068">
    <property type="protein sequence ID" value="BAN50671.1"/>
    <property type="molecule type" value="Genomic_DNA"/>
</dbReference>
<evidence type="ECO:0008006" key="5">
    <source>
        <dbReference type="Google" id="ProtNLM"/>
    </source>
</evidence>
<keyword evidence="4" id="KW-1185">Reference proteome</keyword>
<sequence length="93" mass="9875">MKRTALFITAALLASSPVFANEDLCTVNLQKIDDALAANNNIGDPLRDQVKELHMKAQQAQQNGDTEGCINASSMALQRLEQPSTNGSGGESS</sequence>
<dbReference type="KEGG" id="pre:PCA10_49390"/>
<evidence type="ECO:0000256" key="2">
    <source>
        <dbReference type="SAM" id="SignalP"/>
    </source>
</evidence>
<dbReference type="PATRIC" id="fig|1245471.3.peg.5004"/>
<feature type="region of interest" description="Disordered" evidence="1">
    <location>
        <begin position="56"/>
        <end position="93"/>
    </location>
</feature>
<dbReference type="HOGENOM" id="CLU_148020_0_1_6"/>
<dbReference type="RefSeq" id="WP_016494799.1">
    <property type="nucleotide sequence ID" value="NC_021499.1"/>
</dbReference>
<organism evidence="3 4">
    <name type="scientific">Metapseudomonas resinovorans NBRC 106553</name>
    <dbReference type="NCBI Taxonomy" id="1245471"/>
    <lineage>
        <taxon>Bacteria</taxon>
        <taxon>Pseudomonadati</taxon>
        <taxon>Pseudomonadota</taxon>
        <taxon>Gammaproteobacteria</taxon>
        <taxon>Pseudomonadales</taxon>
        <taxon>Pseudomonadaceae</taxon>
        <taxon>Metapseudomonas</taxon>
    </lineage>
</organism>
<dbReference type="STRING" id="1245471.PCA10_49390"/>
<dbReference type="eggNOG" id="ENOG50317MZ">
    <property type="taxonomic scope" value="Bacteria"/>
</dbReference>
<feature type="compositionally biased region" description="Polar residues" evidence="1">
    <location>
        <begin position="58"/>
        <end position="86"/>
    </location>
</feature>
<evidence type="ECO:0000256" key="1">
    <source>
        <dbReference type="SAM" id="MobiDB-lite"/>
    </source>
</evidence>
<feature type="chain" id="PRO_5004535958" description="Secreted protein" evidence="2">
    <location>
        <begin position="21"/>
        <end position="93"/>
    </location>
</feature>
<reference evidence="3 4" key="1">
    <citation type="journal article" date="2013" name="Genome Announc.">
        <title>Complete Genome Sequence of the Carbazole Degrader Pseudomonas resinovorans Strain CA10 (NBRC 106553).</title>
        <authorList>
            <person name="Shintani M."/>
            <person name="Hosoyama A."/>
            <person name="Ohji S."/>
            <person name="Tsuchikane K."/>
            <person name="Takarada H."/>
            <person name="Yamazoe A."/>
            <person name="Fujita N."/>
            <person name="Nojiri H."/>
        </authorList>
    </citation>
    <scope>NUCLEOTIDE SEQUENCE [LARGE SCALE GENOMIC DNA]</scope>
    <source>
        <strain evidence="3 4">NBRC 106553</strain>
    </source>
</reference>
<dbReference type="Proteomes" id="UP000015503">
    <property type="component" value="Chromosome"/>
</dbReference>
<accession>S6B0D2</accession>
<keyword evidence="2" id="KW-0732">Signal</keyword>
<evidence type="ECO:0000313" key="4">
    <source>
        <dbReference type="Proteomes" id="UP000015503"/>
    </source>
</evidence>